<protein>
    <submittedName>
        <fullName evidence="2">Uncharacterized protein</fullName>
    </submittedName>
</protein>
<reference evidence="2" key="2">
    <citation type="submission" date="2015-06" db="UniProtKB">
        <authorList>
            <consortium name="EnsemblProtists"/>
        </authorList>
    </citation>
    <scope>IDENTIFICATION</scope>
    <source>
        <strain evidence="2">Emoy2</strain>
    </source>
</reference>
<evidence type="ECO:0000313" key="2">
    <source>
        <dbReference type="EnsemblProtists" id="HpaP801493"/>
    </source>
</evidence>
<name>M4B5E3_HYAAE</name>
<sequence length="81" mass="8900">MATFEIASTPCHQTSSRPVALGFHSSTSSPAGRAQRTTSAYLLTLSSDRTPFLQQVLLRGCWLRKRQQKPGPIPWSALPFA</sequence>
<dbReference type="EMBL" id="JH598388">
    <property type="status" value="NOT_ANNOTATED_CDS"/>
    <property type="molecule type" value="Genomic_DNA"/>
</dbReference>
<dbReference type="InParanoid" id="M4B5E3"/>
<evidence type="ECO:0000256" key="1">
    <source>
        <dbReference type="SAM" id="MobiDB-lite"/>
    </source>
</evidence>
<keyword evidence="3" id="KW-1185">Reference proteome</keyword>
<feature type="compositionally biased region" description="Polar residues" evidence="1">
    <location>
        <begin position="24"/>
        <end position="34"/>
    </location>
</feature>
<organism evidence="2 3">
    <name type="scientific">Hyaloperonospora arabidopsidis (strain Emoy2)</name>
    <name type="common">Downy mildew agent</name>
    <name type="synonym">Peronospora arabidopsidis</name>
    <dbReference type="NCBI Taxonomy" id="559515"/>
    <lineage>
        <taxon>Eukaryota</taxon>
        <taxon>Sar</taxon>
        <taxon>Stramenopiles</taxon>
        <taxon>Oomycota</taxon>
        <taxon>Peronosporomycetes</taxon>
        <taxon>Peronosporales</taxon>
        <taxon>Peronosporaceae</taxon>
        <taxon>Hyaloperonospora</taxon>
    </lineage>
</organism>
<dbReference type="Proteomes" id="UP000011713">
    <property type="component" value="Unassembled WGS sequence"/>
</dbReference>
<feature type="region of interest" description="Disordered" evidence="1">
    <location>
        <begin position="1"/>
        <end position="34"/>
    </location>
</feature>
<dbReference type="AlphaFoldDB" id="M4B5E3"/>
<dbReference type="VEuPathDB" id="FungiDB:HpaG801493"/>
<accession>M4B5E3</accession>
<dbReference type="EnsemblProtists" id="HpaT801493">
    <property type="protein sequence ID" value="HpaP801493"/>
    <property type="gene ID" value="HpaG801493"/>
</dbReference>
<dbReference type="HOGENOM" id="CLU_2578991_0_0_1"/>
<reference evidence="3" key="1">
    <citation type="journal article" date="2010" name="Science">
        <title>Signatures of adaptation to obligate biotrophy in the Hyaloperonospora arabidopsidis genome.</title>
        <authorList>
            <person name="Baxter L."/>
            <person name="Tripathy S."/>
            <person name="Ishaque N."/>
            <person name="Boot N."/>
            <person name="Cabral A."/>
            <person name="Kemen E."/>
            <person name="Thines M."/>
            <person name="Ah-Fong A."/>
            <person name="Anderson R."/>
            <person name="Badejoko W."/>
            <person name="Bittner-Eddy P."/>
            <person name="Boore J.L."/>
            <person name="Chibucos M.C."/>
            <person name="Coates M."/>
            <person name="Dehal P."/>
            <person name="Delehaunty K."/>
            <person name="Dong S."/>
            <person name="Downton P."/>
            <person name="Dumas B."/>
            <person name="Fabro G."/>
            <person name="Fronick C."/>
            <person name="Fuerstenberg S.I."/>
            <person name="Fulton L."/>
            <person name="Gaulin E."/>
            <person name="Govers F."/>
            <person name="Hughes L."/>
            <person name="Humphray S."/>
            <person name="Jiang R.H."/>
            <person name="Judelson H."/>
            <person name="Kamoun S."/>
            <person name="Kyung K."/>
            <person name="Meijer H."/>
            <person name="Minx P."/>
            <person name="Morris P."/>
            <person name="Nelson J."/>
            <person name="Phuntumart V."/>
            <person name="Qutob D."/>
            <person name="Rehmany A."/>
            <person name="Rougon-Cardoso A."/>
            <person name="Ryden P."/>
            <person name="Torto-Alalibo T."/>
            <person name="Studholme D."/>
            <person name="Wang Y."/>
            <person name="Win J."/>
            <person name="Wood J."/>
            <person name="Clifton S.W."/>
            <person name="Rogers J."/>
            <person name="Van den Ackerveken G."/>
            <person name="Jones J.D."/>
            <person name="McDowell J.M."/>
            <person name="Beynon J."/>
            <person name="Tyler B.M."/>
        </authorList>
    </citation>
    <scope>NUCLEOTIDE SEQUENCE [LARGE SCALE GENOMIC DNA]</scope>
    <source>
        <strain evidence="3">Emoy2</strain>
    </source>
</reference>
<evidence type="ECO:0000313" key="3">
    <source>
        <dbReference type="Proteomes" id="UP000011713"/>
    </source>
</evidence>
<proteinExistence type="predicted"/>